<proteinExistence type="predicted"/>
<dbReference type="RefSeq" id="WP_099954162.1">
    <property type="nucleotide sequence ID" value="NZ_CP089295.1"/>
</dbReference>
<keyword evidence="3" id="KW-1185">Reference proteome</keyword>
<name>A0A2R4WLB2_9HYPH</name>
<feature type="region of interest" description="Disordered" evidence="1">
    <location>
        <begin position="83"/>
        <end position="103"/>
    </location>
</feature>
<dbReference type="Proteomes" id="UP000244755">
    <property type="component" value="Chromosome 1"/>
</dbReference>
<dbReference type="AlphaFoldDB" id="A0A2R4WLB2"/>
<dbReference type="EMBL" id="CP028843">
    <property type="protein sequence ID" value="AWB22327.1"/>
    <property type="molecule type" value="Genomic_DNA"/>
</dbReference>
<evidence type="ECO:0000313" key="3">
    <source>
        <dbReference type="Proteomes" id="UP000244755"/>
    </source>
</evidence>
<organism evidence="2 3">
    <name type="scientific">Methylobacterium currus</name>
    <dbReference type="NCBI Taxonomy" id="2051553"/>
    <lineage>
        <taxon>Bacteria</taxon>
        <taxon>Pseudomonadati</taxon>
        <taxon>Pseudomonadota</taxon>
        <taxon>Alphaproteobacteria</taxon>
        <taxon>Hyphomicrobiales</taxon>
        <taxon>Methylobacteriaceae</taxon>
        <taxon>Methylobacterium</taxon>
    </lineage>
</organism>
<gene>
    <name evidence="2" type="ORF">DA075_16525</name>
</gene>
<reference evidence="2 3" key="1">
    <citation type="submission" date="2018-04" db="EMBL/GenBank/DDBJ databases">
        <title>Methylobacterium sp. PR1016A genome.</title>
        <authorList>
            <person name="Park W."/>
        </authorList>
    </citation>
    <scope>NUCLEOTIDE SEQUENCE [LARGE SCALE GENOMIC DNA]</scope>
    <source>
        <strain evidence="2 3">PR1016A</strain>
    </source>
</reference>
<dbReference type="KEGG" id="mee:DA075_16525"/>
<evidence type="ECO:0000313" key="2">
    <source>
        <dbReference type="EMBL" id="AWB22327.1"/>
    </source>
</evidence>
<sequence>MEQVVIVDPDEADAGTWSAILRAHRTQEFSDHVFVVEGDGPEIDALRALPGVRIPAQLDPVAAARLSAIEKLMIHAWSEREKASRTVRPGHGLNWGHKGFQNP</sequence>
<protein>
    <submittedName>
        <fullName evidence="2">Uncharacterized protein</fullName>
    </submittedName>
</protein>
<accession>A0A2R4WLB2</accession>
<evidence type="ECO:0000256" key="1">
    <source>
        <dbReference type="SAM" id="MobiDB-lite"/>
    </source>
</evidence>